<dbReference type="AlphaFoldDB" id="A0A1Y1QWK4"/>
<dbReference type="Pfam" id="PF03683">
    <property type="entry name" value="UPF0175"/>
    <property type="match status" value="1"/>
</dbReference>
<name>A0A1Y1QWK4_9GAMM</name>
<dbReference type="Proteomes" id="UP000192491">
    <property type="component" value="Unassembled WGS sequence"/>
</dbReference>
<comment type="caution">
    <text evidence="1">The sequence shown here is derived from an EMBL/GenBank/DDBJ whole genome shotgun (WGS) entry which is preliminary data.</text>
</comment>
<dbReference type="EMBL" id="MTEJ01000015">
    <property type="protein sequence ID" value="OQX15372.1"/>
    <property type="molecule type" value="Genomic_DNA"/>
</dbReference>
<dbReference type="InterPro" id="IPR005368">
    <property type="entry name" value="UPF0175"/>
</dbReference>
<proteinExistence type="predicted"/>
<reference evidence="1 2" key="1">
    <citation type="submission" date="2017-01" db="EMBL/GenBank/DDBJ databases">
        <title>Novel large sulfur bacteria in the metagenomes of groundwater-fed chemosynthetic microbial mats in the Lake Huron basin.</title>
        <authorList>
            <person name="Sharrar A.M."/>
            <person name="Flood B.E."/>
            <person name="Bailey J.V."/>
            <person name="Jones D.S."/>
            <person name="Biddanda B."/>
            <person name="Ruberg S.A."/>
            <person name="Marcus D.N."/>
            <person name="Dick G.J."/>
        </authorList>
    </citation>
    <scope>NUCLEOTIDE SEQUENCE [LARGE SCALE GENOMIC DNA]</scope>
    <source>
        <strain evidence="1">A8</strain>
    </source>
</reference>
<sequence length="87" mass="9686">MQLTLDIPDHCFPSQQDTTTLAQKAKLYTALLLFQSGQLSRGAACEFAGVDIYSFFAACKQYNIPVINTDADDLEADVMRFNRLHPA</sequence>
<organism evidence="1 2">
    <name type="scientific">Thiothrix lacustris</name>
    <dbReference type="NCBI Taxonomy" id="525917"/>
    <lineage>
        <taxon>Bacteria</taxon>
        <taxon>Pseudomonadati</taxon>
        <taxon>Pseudomonadota</taxon>
        <taxon>Gammaproteobacteria</taxon>
        <taxon>Thiotrichales</taxon>
        <taxon>Thiotrichaceae</taxon>
        <taxon>Thiothrix</taxon>
    </lineage>
</organism>
<evidence type="ECO:0000313" key="1">
    <source>
        <dbReference type="EMBL" id="OQX15372.1"/>
    </source>
</evidence>
<protein>
    <submittedName>
        <fullName evidence="1">Uncharacterized protein</fullName>
    </submittedName>
</protein>
<gene>
    <name evidence="1" type="ORF">BWK73_06930</name>
</gene>
<evidence type="ECO:0000313" key="2">
    <source>
        <dbReference type="Proteomes" id="UP000192491"/>
    </source>
</evidence>
<accession>A0A1Y1QWK4</accession>